<comment type="caution">
    <text evidence="1">The sequence shown here is derived from an EMBL/GenBank/DDBJ whole genome shotgun (WGS) entry which is preliminary data.</text>
</comment>
<dbReference type="Proteomes" id="UP000177958">
    <property type="component" value="Unassembled WGS sequence"/>
</dbReference>
<proteinExistence type="predicted"/>
<dbReference type="EMBL" id="MFKX01000008">
    <property type="protein sequence ID" value="OGG57951.1"/>
    <property type="molecule type" value="Genomic_DNA"/>
</dbReference>
<sequence length="346" mass="36724">MDRILIRAILPVLFFATLSLLPIPALAQTGASDLLFGADLTIELSPPHPSPGETVRARAHSTLIDLTGVMLTWSANGTTIARGVGVSEASVTAGAPGSETALTVVVSEDGSDIISATARIRPVEIDLLWESDSYTPPFFKGRAFPSAGTSLHLEAIPRFVRAGSLVPVGDIIFTWRRNGYVIENVSGRGRSRALIESPVLFGNDTISVDARTADGIFEGGASARISSVEPRVVLYENHPVFGIAYHHALGSESQIPEVETSFSAVPYFAEARNLDGGALSYEWRVNGIPIANDPARPSTVTISASGSSNTALIELAITHVTNFFMNSFGSWNLQFLGANAAFGQTQ</sequence>
<protein>
    <submittedName>
        <fullName evidence="1">Uncharacterized protein</fullName>
    </submittedName>
</protein>
<dbReference type="AlphaFoldDB" id="A0A1F6D9C6"/>
<gene>
    <name evidence="1" type="ORF">A2853_03435</name>
</gene>
<organism evidence="1 2">
    <name type="scientific">Candidatus Kaiserbacteria bacterium RIFCSPHIGHO2_01_FULL_55_17</name>
    <dbReference type="NCBI Taxonomy" id="1798484"/>
    <lineage>
        <taxon>Bacteria</taxon>
        <taxon>Candidatus Kaiseribacteriota</taxon>
    </lineage>
</organism>
<evidence type="ECO:0000313" key="1">
    <source>
        <dbReference type="EMBL" id="OGG57951.1"/>
    </source>
</evidence>
<accession>A0A1F6D9C6</accession>
<evidence type="ECO:0000313" key="2">
    <source>
        <dbReference type="Proteomes" id="UP000177958"/>
    </source>
</evidence>
<reference evidence="1 2" key="1">
    <citation type="journal article" date="2016" name="Nat. Commun.">
        <title>Thousands of microbial genomes shed light on interconnected biogeochemical processes in an aquifer system.</title>
        <authorList>
            <person name="Anantharaman K."/>
            <person name="Brown C.T."/>
            <person name="Hug L.A."/>
            <person name="Sharon I."/>
            <person name="Castelle C.J."/>
            <person name="Probst A.J."/>
            <person name="Thomas B.C."/>
            <person name="Singh A."/>
            <person name="Wilkins M.J."/>
            <person name="Karaoz U."/>
            <person name="Brodie E.L."/>
            <person name="Williams K.H."/>
            <person name="Hubbard S.S."/>
            <person name="Banfield J.F."/>
        </authorList>
    </citation>
    <scope>NUCLEOTIDE SEQUENCE [LARGE SCALE GENOMIC DNA]</scope>
</reference>
<name>A0A1F6D9C6_9BACT</name>